<dbReference type="PIRSF" id="PIRSF000097">
    <property type="entry name" value="AKR"/>
    <property type="match status" value="1"/>
</dbReference>
<dbReference type="InterPro" id="IPR020471">
    <property type="entry name" value="AKR"/>
</dbReference>
<protein>
    <recommendedName>
        <fullName evidence="4">NADP-dependent oxidoreductase domain-containing protein</fullName>
    </recommendedName>
</protein>
<dbReference type="InterPro" id="IPR018170">
    <property type="entry name" value="Aldo/ket_reductase_CS"/>
</dbReference>
<evidence type="ECO:0000313" key="5">
    <source>
        <dbReference type="EMBL" id="KAL0946691.1"/>
    </source>
</evidence>
<name>A0ABR3ITY7_9AGAR</name>
<dbReference type="InterPro" id="IPR044494">
    <property type="entry name" value="AKR3C2/3"/>
</dbReference>
<proteinExistence type="inferred from homology"/>
<dbReference type="PANTHER" id="PTHR43827:SF3">
    <property type="entry name" value="NADP-DEPENDENT OXIDOREDUCTASE DOMAIN-CONTAINING PROTEIN"/>
    <property type="match status" value="1"/>
</dbReference>
<comment type="similarity">
    <text evidence="1">Belongs to the aldo/keto reductase family.</text>
</comment>
<keyword evidence="3" id="KW-0560">Oxidoreductase</keyword>
<dbReference type="CDD" id="cd19120">
    <property type="entry name" value="AKR_AKR3C2-3"/>
    <property type="match status" value="1"/>
</dbReference>
<dbReference type="PROSITE" id="PS00062">
    <property type="entry name" value="ALDOKETO_REDUCTASE_2"/>
    <property type="match status" value="1"/>
</dbReference>
<feature type="domain" description="NADP-dependent oxidoreductase" evidence="4">
    <location>
        <begin position="23"/>
        <end position="273"/>
    </location>
</feature>
<evidence type="ECO:0000313" key="6">
    <source>
        <dbReference type="Proteomes" id="UP001556367"/>
    </source>
</evidence>
<reference evidence="6" key="1">
    <citation type="submission" date="2024-06" db="EMBL/GenBank/DDBJ databases">
        <title>Multi-omics analyses provide insights into the biosynthesis of the anticancer antibiotic pleurotin in Hohenbuehelia grisea.</title>
        <authorList>
            <person name="Weaver J.A."/>
            <person name="Alberti F."/>
        </authorList>
    </citation>
    <scope>NUCLEOTIDE SEQUENCE [LARGE SCALE GENOMIC DNA]</scope>
    <source>
        <strain evidence="6">T-177</strain>
    </source>
</reference>
<keyword evidence="2" id="KW-0521">NADP</keyword>
<dbReference type="PRINTS" id="PR00069">
    <property type="entry name" value="ALDKETRDTASE"/>
</dbReference>
<evidence type="ECO:0000259" key="4">
    <source>
        <dbReference type="Pfam" id="PF00248"/>
    </source>
</evidence>
<evidence type="ECO:0000256" key="3">
    <source>
        <dbReference type="ARBA" id="ARBA00023002"/>
    </source>
</evidence>
<dbReference type="InterPro" id="IPR036812">
    <property type="entry name" value="NAD(P)_OxRdtase_dom_sf"/>
</dbReference>
<accession>A0ABR3ITY7</accession>
<evidence type="ECO:0000256" key="1">
    <source>
        <dbReference type="ARBA" id="ARBA00007905"/>
    </source>
</evidence>
<dbReference type="PANTHER" id="PTHR43827">
    <property type="entry name" value="2,5-DIKETO-D-GLUCONIC ACID REDUCTASE"/>
    <property type="match status" value="1"/>
</dbReference>
<dbReference type="SUPFAM" id="SSF51430">
    <property type="entry name" value="NAD(P)-linked oxidoreductase"/>
    <property type="match status" value="1"/>
</dbReference>
<evidence type="ECO:0000256" key="2">
    <source>
        <dbReference type="ARBA" id="ARBA00022857"/>
    </source>
</evidence>
<keyword evidence="6" id="KW-1185">Reference proteome</keyword>
<organism evidence="5 6">
    <name type="scientific">Hohenbuehelia grisea</name>
    <dbReference type="NCBI Taxonomy" id="104357"/>
    <lineage>
        <taxon>Eukaryota</taxon>
        <taxon>Fungi</taxon>
        <taxon>Dikarya</taxon>
        <taxon>Basidiomycota</taxon>
        <taxon>Agaricomycotina</taxon>
        <taxon>Agaricomycetes</taxon>
        <taxon>Agaricomycetidae</taxon>
        <taxon>Agaricales</taxon>
        <taxon>Pleurotineae</taxon>
        <taxon>Pleurotaceae</taxon>
        <taxon>Hohenbuehelia</taxon>
    </lineage>
</organism>
<dbReference type="Proteomes" id="UP001556367">
    <property type="component" value="Unassembled WGS sequence"/>
</dbReference>
<dbReference type="EMBL" id="JASNQZ010000015">
    <property type="protein sequence ID" value="KAL0946691.1"/>
    <property type="molecule type" value="Genomic_DNA"/>
</dbReference>
<dbReference type="Gene3D" id="3.20.20.100">
    <property type="entry name" value="NADP-dependent oxidoreductase domain"/>
    <property type="match status" value="1"/>
</dbReference>
<comment type="caution">
    <text evidence="5">The sequence shown here is derived from an EMBL/GenBank/DDBJ whole genome shotgun (WGS) entry which is preliminary data.</text>
</comment>
<gene>
    <name evidence="5" type="ORF">HGRIS_012878</name>
</gene>
<sequence length="291" mass="32154">MPTQHLIKLNDGAEVPWIAFGTGTAHYNQNASEVVRMAIDNGFTHLDGAQVYENEETLGEGIKASGKPRSELFITTKLNKLAPGETVKQSLQASLQKLGVDYVDLFLIHFFVPWAKEGRIKEVWKGMEEVKKEGLAKSIGVSNFRIEDIKEVLDGASIVPAVNQLEFHPYIWKTIEPLVKLHNEHGIVTASYGGQTPVARVPEGPLTPVLETIRARLEEARGKPVTAGQVLTKWLAQKGAIVVTTSSKAERVKEYLDSANVPDLTEEEIGAIETTGAKLHKRIFLRQHFGE</sequence>
<dbReference type="InterPro" id="IPR023210">
    <property type="entry name" value="NADP_OxRdtase_dom"/>
</dbReference>
<dbReference type="Pfam" id="PF00248">
    <property type="entry name" value="Aldo_ket_red"/>
    <property type="match status" value="1"/>
</dbReference>